<sequence length="134" mass="15250">MKITGFTIIAVLFSVLASSTAAIIKIEPKEWTIRHYPLSDGPYLWVFKGFDNDQKEGFFSNTKDALSLSCVNREEIHLHNGSDQVQSYALLHLYQDNRWFHNTIGSKDTHIIKETANQFAVYMKVLVETPSSLA</sequence>
<comment type="caution">
    <text evidence="2">The sequence shown here is derived from an EMBL/GenBank/DDBJ whole genome shotgun (WGS) entry which is preliminary data.</text>
</comment>
<dbReference type="EMBL" id="PGCI01000035">
    <property type="protein sequence ID" value="PLW46948.1"/>
    <property type="molecule type" value="Genomic_DNA"/>
</dbReference>
<evidence type="ECO:0000313" key="3">
    <source>
        <dbReference type="Proteomes" id="UP000235392"/>
    </source>
</evidence>
<evidence type="ECO:0000256" key="1">
    <source>
        <dbReference type="SAM" id="SignalP"/>
    </source>
</evidence>
<feature type="signal peptide" evidence="1">
    <location>
        <begin position="1"/>
        <end position="22"/>
    </location>
</feature>
<keyword evidence="1" id="KW-0732">Signal</keyword>
<dbReference type="AlphaFoldDB" id="A0A2N5VAB2"/>
<protein>
    <submittedName>
        <fullName evidence="2">Uncharacterized protein</fullName>
    </submittedName>
</protein>
<proteinExistence type="predicted"/>
<name>A0A2N5VAB2_9BASI</name>
<dbReference type="Proteomes" id="UP000235392">
    <property type="component" value="Unassembled WGS sequence"/>
</dbReference>
<reference evidence="2 3" key="1">
    <citation type="submission" date="2017-11" db="EMBL/GenBank/DDBJ databases">
        <title>De novo assembly and phasing of dikaryotic genomes from two isolates of Puccinia coronata f. sp. avenae, the causal agent of oat crown rust.</title>
        <authorList>
            <person name="Miller M.E."/>
            <person name="Zhang Y."/>
            <person name="Omidvar V."/>
            <person name="Sperschneider J."/>
            <person name="Schwessinger B."/>
            <person name="Raley C."/>
            <person name="Palmer J.M."/>
            <person name="Garnica D."/>
            <person name="Upadhyaya N."/>
            <person name="Rathjen J."/>
            <person name="Taylor J.M."/>
            <person name="Park R.F."/>
            <person name="Dodds P.N."/>
            <person name="Hirsch C.D."/>
            <person name="Kianian S.F."/>
            <person name="Figueroa M."/>
        </authorList>
    </citation>
    <scope>NUCLEOTIDE SEQUENCE [LARGE SCALE GENOMIC DNA]</scope>
    <source>
        <strain evidence="2">12SD80</strain>
    </source>
</reference>
<gene>
    <name evidence="2" type="ORF">PCASD_08117</name>
</gene>
<feature type="chain" id="PRO_5014969792" evidence="1">
    <location>
        <begin position="23"/>
        <end position="134"/>
    </location>
</feature>
<organism evidence="2 3">
    <name type="scientific">Puccinia coronata f. sp. avenae</name>
    <dbReference type="NCBI Taxonomy" id="200324"/>
    <lineage>
        <taxon>Eukaryota</taxon>
        <taxon>Fungi</taxon>
        <taxon>Dikarya</taxon>
        <taxon>Basidiomycota</taxon>
        <taxon>Pucciniomycotina</taxon>
        <taxon>Pucciniomycetes</taxon>
        <taxon>Pucciniales</taxon>
        <taxon>Pucciniaceae</taxon>
        <taxon>Puccinia</taxon>
    </lineage>
</organism>
<evidence type="ECO:0000313" key="2">
    <source>
        <dbReference type="EMBL" id="PLW46948.1"/>
    </source>
</evidence>
<accession>A0A2N5VAB2</accession>